<protein>
    <submittedName>
        <fullName evidence="2">Uncharacterized protein</fullName>
    </submittedName>
</protein>
<dbReference type="AlphaFoldDB" id="A0A0L0HC55"/>
<sequence>MTSPPLPPKTTLYGSPPSAAATYSNPSIAPSQRTTSKLLQKWDSVTWAQVAVTLSVLQGIIISCLEFYVIAKVNDFLDDAFTEKLSLPIVNVYFALFIVALVFQAVLTYEATIHKNTMQTIAVVVFNIASLGYSVIQINQINDLRRCSEQWIKYWNDYARASGPEDATRIYYSTYVPENSECRARPYGLNPKSSNTTQVWSDAQKEPIEVPIVYDMRDQVQHVQNALDALKPVDSVTYAIIALMVIVVVLSCFVAYKVYQEYGWRIFQAQGASIQKKQMLRRVHLFILFLKLNVYFSIGIVAQVVTATIYFQKSSAPDCQRDTVDCFRRSERVKYIVLPSMVIFGVAALTYYALGWFAIRRTHRGAMYTFLGVYLANIGALVYVIGFFSQNEETQATRKWLLSFASIQLVLNLLTIANAVWCLTDFDKGLGDVVITRKDMEMAAAKPRPRLELD</sequence>
<feature type="transmembrane region" description="Helical" evidence="1">
    <location>
        <begin position="47"/>
        <end position="70"/>
    </location>
</feature>
<keyword evidence="1" id="KW-1133">Transmembrane helix</keyword>
<evidence type="ECO:0000313" key="3">
    <source>
        <dbReference type="Proteomes" id="UP000053201"/>
    </source>
</evidence>
<dbReference type="Proteomes" id="UP000053201">
    <property type="component" value="Unassembled WGS sequence"/>
</dbReference>
<evidence type="ECO:0000313" key="2">
    <source>
        <dbReference type="EMBL" id="KNC98516.1"/>
    </source>
</evidence>
<accession>A0A0L0HC55</accession>
<dbReference type="OMA" id="YILVEWQ"/>
<dbReference type="PANTHER" id="PTHR34391:SF1">
    <property type="entry name" value="UPF0658 GOLGI APPARATUS MEMBRANE PROTEIN C1952.10C-RELATED"/>
    <property type="match status" value="1"/>
</dbReference>
<evidence type="ECO:0000256" key="1">
    <source>
        <dbReference type="SAM" id="Phobius"/>
    </source>
</evidence>
<dbReference type="GO" id="GO:0005794">
    <property type="term" value="C:Golgi apparatus"/>
    <property type="evidence" value="ECO:0007669"/>
    <property type="project" value="TreeGrafter"/>
</dbReference>
<dbReference type="InParanoid" id="A0A0L0HC55"/>
<feature type="transmembrane region" description="Helical" evidence="1">
    <location>
        <begin position="121"/>
        <end position="138"/>
    </location>
</feature>
<name>A0A0L0HC55_SPIPD</name>
<organism evidence="2 3">
    <name type="scientific">Spizellomyces punctatus (strain DAOM BR117)</name>
    <dbReference type="NCBI Taxonomy" id="645134"/>
    <lineage>
        <taxon>Eukaryota</taxon>
        <taxon>Fungi</taxon>
        <taxon>Fungi incertae sedis</taxon>
        <taxon>Chytridiomycota</taxon>
        <taxon>Chytridiomycota incertae sedis</taxon>
        <taxon>Chytridiomycetes</taxon>
        <taxon>Spizellomycetales</taxon>
        <taxon>Spizellomycetaceae</taxon>
        <taxon>Spizellomyces</taxon>
    </lineage>
</organism>
<keyword evidence="3" id="KW-1185">Reference proteome</keyword>
<feature type="transmembrane region" description="Helical" evidence="1">
    <location>
        <begin position="90"/>
        <end position="109"/>
    </location>
</feature>
<dbReference type="RefSeq" id="XP_016606556.1">
    <property type="nucleotide sequence ID" value="XM_016754416.1"/>
</dbReference>
<feature type="transmembrane region" description="Helical" evidence="1">
    <location>
        <begin position="366"/>
        <end position="388"/>
    </location>
</feature>
<dbReference type="VEuPathDB" id="FungiDB:SPPG_06211"/>
<feature type="transmembrane region" description="Helical" evidence="1">
    <location>
        <begin position="285"/>
        <end position="311"/>
    </location>
</feature>
<dbReference type="GeneID" id="27689534"/>
<dbReference type="OrthoDB" id="2448307at2759"/>
<keyword evidence="1" id="KW-0472">Membrane</keyword>
<feature type="transmembrane region" description="Helical" evidence="1">
    <location>
        <begin position="236"/>
        <end position="256"/>
    </location>
</feature>
<feature type="transmembrane region" description="Helical" evidence="1">
    <location>
        <begin position="335"/>
        <end position="354"/>
    </location>
</feature>
<keyword evidence="1" id="KW-0812">Transmembrane</keyword>
<dbReference type="PANTHER" id="PTHR34391">
    <property type="entry name" value="UPF0658 GOLGI APPARATUS MEMBRANE PROTEIN C1952.10C-RELATED"/>
    <property type="match status" value="1"/>
</dbReference>
<proteinExistence type="predicted"/>
<dbReference type="EMBL" id="KQ257460">
    <property type="protein sequence ID" value="KNC98516.1"/>
    <property type="molecule type" value="Genomic_DNA"/>
</dbReference>
<reference evidence="2 3" key="1">
    <citation type="submission" date="2009-08" db="EMBL/GenBank/DDBJ databases">
        <title>The Genome Sequence of Spizellomyces punctatus strain DAOM BR117.</title>
        <authorList>
            <consortium name="The Broad Institute Genome Sequencing Platform"/>
            <person name="Russ C."/>
            <person name="Cuomo C."/>
            <person name="Shea T."/>
            <person name="Young S.K."/>
            <person name="Zeng Q."/>
            <person name="Koehrsen M."/>
            <person name="Haas B."/>
            <person name="Borodovsky M."/>
            <person name="Guigo R."/>
            <person name="Alvarado L."/>
            <person name="Berlin A."/>
            <person name="Bochicchio J."/>
            <person name="Borenstein D."/>
            <person name="Chapman S."/>
            <person name="Chen Z."/>
            <person name="Engels R."/>
            <person name="Freedman E."/>
            <person name="Gellesch M."/>
            <person name="Goldberg J."/>
            <person name="Griggs A."/>
            <person name="Gujja S."/>
            <person name="Heiman D."/>
            <person name="Hepburn T."/>
            <person name="Howarth C."/>
            <person name="Jen D."/>
            <person name="Larson L."/>
            <person name="Lewis B."/>
            <person name="Mehta T."/>
            <person name="Park D."/>
            <person name="Pearson M."/>
            <person name="Roberts A."/>
            <person name="Saif S."/>
            <person name="Shenoy N."/>
            <person name="Sisk P."/>
            <person name="Stolte C."/>
            <person name="Sykes S."/>
            <person name="Thomson T."/>
            <person name="Walk T."/>
            <person name="White J."/>
            <person name="Yandava C."/>
            <person name="Burger G."/>
            <person name="Gray M.W."/>
            <person name="Holland P.W.H."/>
            <person name="King N."/>
            <person name="Lang F.B.F."/>
            <person name="Roger A.J."/>
            <person name="Ruiz-Trillo I."/>
            <person name="Lander E."/>
            <person name="Nusbaum C."/>
        </authorList>
    </citation>
    <scope>NUCLEOTIDE SEQUENCE [LARGE SCALE GENOMIC DNA]</scope>
    <source>
        <strain evidence="2 3">DAOM BR117</strain>
    </source>
</reference>
<feature type="transmembrane region" description="Helical" evidence="1">
    <location>
        <begin position="400"/>
        <end position="421"/>
    </location>
</feature>
<dbReference type="InterPro" id="IPR040410">
    <property type="entry name" value="UPF0658_Golgi"/>
</dbReference>
<gene>
    <name evidence="2" type="ORF">SPPG_06211</name>
</gene>